<dbReference type="Pfam" id="PF02463">
    <property type="entry name" value="SMC_N"/>
    <property type="match status" value="1"/>
</dbReference>
<feature type="coiled-coil region" evidence="10">
    <location>
        <begin position="328"/>
        <end position="373"/>
    </location>
</feature>
<comment type="function">
    <text evidence="1 9">May be involved in recombinational repair of damaged DNA.</text>
</comment>
<sequence>MLSHLHISNYAITESLDIELHPGMTVLTGETGAGKSIMLDALGLALGDRADAGIVRPGADRTDIHALFEISQIPAAAAWLTAHDFDGDNECLLRRVITSEGRSRAYINGQPVTLQDVREFGSLLIDIHSQHAHQSLLQKPYQRELLDAFAGTTALAQQVSEHCANYQRSSKTLAALESNVAEQNAQEQLLSYQLEELNRLNLQPNELEELENQQKQLANAEQILAANHHSLQLCREGEVNAMGILHQALSSLNSSQHRCAAQENAAQLMESARIQIEEAARELQNVIDSVELDPDRLAETESRLDAIYQTARKHHLQASELPALHASLAEQLEGLNASDEKLEQLRAEQQESLKAYNDKAAKLSDKRRKAAATMKKRVEEQLRALSMKHCEVDFALHALSDEPHSCGREEVEILISTNPAAAKGPLNKIASGGELSRISLAIQVVTAQVAAIPTIVFDEVDVGIGGATAEIVGKLLKELGQRSQVLCVTHQPQVASQGDHHIRVQKVGDKKHLRTELESLKDEQKIDEIARMLGGIAITENTLAHAREMLGVRH</sequence>
<evidence type="ECO:0000313" key="13">
    <source>
        <dbReference type="Proteomes" id="UP000074119"/>
    </source>
</evidence>
<dbReference type="PANTHER" id="PTHR11059:SF0">
    <property type="entry name" value="DNA REPAIR PROTEIN RECN"/>
    <property type="match status" value="1"/>
</dbReference>
<evidence type="ECO:0000256" key="1">
    <source>
        <dbReference type="ARBA" id="ARBA00003618"/>
    </source>
</evidence>
<evidence type="ECO:0000256" key="7">
    <source>
        <dbReference type="ARBA" id="ARBA00023204"/>
    </source>
</evidence>
<dbReference type="NCBIfam" id="NF008121">
    <property type="entry name" value="PRK10869.1"/>
    <property type="match status" value="1"/>
</dbReference>
<evidence type="ECO:0000256" key="8">
    <source>
        <dbReference type="ARBA" id="ARBA00033408"/>
    </source>
</evidence>
<dbReference type="InterPro" id="IPR027417">
    <property type="entry name" value="P-loop_NTPase"/>
</dbReference>
<dbReference type="EMBL" id="CP014544">
    <property type="protein sequence ID" value="AMO67401.1"/>
    <property type="molecule type" value="Genomic_DNA"/>
</dbReference>
<keyword evidence="7 9" id="KW-0234">DNA repair</keyword>
<evidence type="ECO:0000313" key="12">
    <source>
        <dbReference type="EMBL" id="AMO67401.1"/>
    </source>
</evidence>
<evidence type="ECO:0000256" key="5">
    <source>
        <dbReference type="ARBA" id="ARBA00022763"/>
    </source>
</evidence>
<dbReference type="PIRSF" id="PIRSF003128">
    <property type="entry name" value="RecN"/>
    <property type="match status" value="1"/>
</dbReference>
<dbReference type="KEGG" id="zal:AZF00_03385"/>
<dbReference type="Gene3D" id="3.40.50.300">
    <property type="entry name" value="P-loop containing nucleotide triphosphate hydrolases"/>
    <property type="match status" value="2"/>
</dbReference>
<evidence type="ECO:0000256" key="2">
    <source>
        <dbReference type="ARBA" id="ARBA00009441"/>
    </source>
</evidence>
<evidence type="ECO:0000256" key="4">
    <source>
        <dbReference type="ARBA" id="ARBA00022741"/>
    </source>
</evidence>
<dbReference type="GO" id="GO:0006281">
    <property type="term" value="P:DNA repair"/>
    <property type="evidence" value="ECO:0007669"/>
    <property type="project" value="UniProtKB-KW"/>
</dbReference>
<dbReference type="InterPro" id="IPR004604">
    <property type="entry name" value="DNA_recomb/repair_RecN"/>
</dbReference>
<dbReference type="GO" id="GO:0005524">
    <property type="term" value="F:ATP binding"/>
    <property type="evidence" value="ECO:0007669"/>
    <property type="project" value="UniProtKB-KW"/>
</dbReference>
<dbReference type="InterPro" id="IPR003395">
    <property type="entry name" value="RecF/RecN/SMC_N"/>
</dbReference>
<dbReference type="RefSeq" id="WP_008250474.1">
    <property type="nucleotide sequence ID" value="NZ_CP014544.1"/>
</dbReference>
<comment type="similarity">
    <text evidence="2 9">Belongs to the RecN family.</text>
</comment>
<dbReference type="CDD" id="cd03241">
    <property type="entry name" value="ABC_RecN"/>
    <property type="match status" value="2"/>
</dbReference>
<keyword evidence="6" id="KW-0067">ATP-binding</keyword>
<dbReference type="AlphaFoldDB" id="A0A127M2F3"/>
<dbReference type="NCBIfam" id="TIGR00634">
    <property type="entry name" value="recN"/>
    <property type="match status" value="1"/>
</dbReference>
<dbReference type="GO" id="GO:0043590">
    <property type="term" value="C:bacterial nucleoid"/>
    <property type="evidence" value="ECO:0007669"/>
    <property type="project" value="TreeGrafter"/>
</dbReference>
<name>A0A127M2F3_9GAMM</name>
<dbReference type="FunFam" id="3.40.50.300:FF:000356">
    <property type="entry name" value="DNA repair protein RecN"/>
    <property type="match status" value="1"/>
</dbReference>
<dbReference type="GO" id="GO:0009432">
    <property type="term" value="P:SOS response"/>
    <property type="evidence" value="ECO:0007669"/>
    <property type="project" value="UniProtKB-ARBA"/>
</dbReference>
<protein>
    <recommendedName>
        <fullName evidence="3 9">DNA repair protein RecN</fullName>
    </recommendedName>
    <alternativeName>
        <fullName evidence="8 9">Recombination protein N</fullName>
    </alternativeName>
</protein>
<feature type="coiled-coil region" evidence="10">
    <location>
        <begin position="166"/>
        <end position="227"/>
    </location>
</feature>
<organism evidence="12 13">
    <name type="scientific">Zhongshania aliphaticivorans</name>
    <dbReference type="NCBI Taxonomy" id="1470434"/>
    <lineage>
        <taxon>Bacteria</taxon>
        <taxon>Pseudomonadati</taxon>
        <taxon>Pseudomonadota</taxon>
        <taxon>Gammaproteobacteria</taxon>
        <taxon>Cellvibrionales</taxon>
        <taxon>Spongiibacteraceae</taxon>
        <taxon>Zhongshania</taxon>
    </lineage>
</organism>
<dbReference type="STRING" id="1470434.AZF00_03385"/>
<dbReference type="Proteomes" id="UP000074119">
    <property type="component" value="Chromosome"/>
</dbReference>
<dbReference type="PANTHER" id="PTHR11059">
    <property type="entry name" value="DNA REPAIR PROTEIN RECN"/>
    <property type="match status" value="1"/>
</dbReference>
<feature type="domain" description="RecF/RecN/SMC N-terminal" evidence="11">
    <location>
        <begin position="3"/>
        <end position="509"/>
    </location>
</feature>
<proteinExistence type="inferred from homology"/>
<accession>A0A127M2F3</accession>
<evidence type="ECO:0000256" key="10">
    <source>
        <dbReference type="SAM" id="Coils"/>
    </source>
</evidence>
<dbReference type="GO" id="GO:0006310">
    <property type="term" value="P:DNA recombination"/>
    <property type="evidence" value="ECO:0007669"/>
    <property type="project" value="InterPro"/>
</dbReference>
<keyword evidence="10" id="KW-0175">Coiled coil</keyword>
<reference evidence="12 13" key="1">
    <citation type="submission" date="2015-12" db="EMBL/GenBank/DDBJ databases">
        <authorList>
            <person name="Shamseldin A."/>
            <person name="Moawad H."/>
            <person name="Abd El-Rahim W.M."/>
            <person name="Sadowsky M.J."/>
        </authorList>
    </citation>
    <scope>NUCLEOTIDE SEQUENCE [LARGE SCALE GENOMIC DNA]</scope>
    <source>
        <strain evidence="12 13">SM2</strain>
    </source>
</reference>
<dbReference type="SUPFAM" id="SSF52540">
    <property type="entry name" value="P-loop containing nucleoside triphosphate hydrolases"/>
    <property type="match status" value="2"/>
</dbReference>
<dbReference type="FunFam" id="3.40.50.300:FF:000319">
    <property type="entry name" value="DNA repair protein RecN"/>
    <property type="match status" value="1"/>
</dbReference>
<evidence type="ECO:0000256" key="6">
    <source>
        <dbReference type="ARBA" id="ARBA00022840"/>
    </source>
</evidence>
<feature type="coiled-coil region" evidence="10">
    <location>
        <begin position="262"/>
        <end position="293"/>
    </location>
</feature>
<gene>
    <name evidence="12" type="ORF">AZF00_03385</name>
</gene>
<evidence type="ECO:0000256" key="3">
    <source>
        <dbReference type="ARBA" id="ARBA00021315"/>
    </source>
</evidence>
<evidence type="ECO:0000259" key="11">
    <source>
        <dbReference type="Pfam" id="PF02463"/>
    </source>
</evidence>
<keyword evidence="4" id="KW-0547">Nucleotide-binding</keyword>
<evidence type="ECO:0000256" key="9">
    <source>
        <dbReference type="PIRNR" id="PIRNR003128"/>
    </source>
</evidence>
<keyword evidence="5 9" id="KW-0227">DNA damage</keyword>